<dbReference type="AlphaFoldDB" id="A0AAX6HL46"/>
<name>A0AAX6HL46_IRIPA</name>
<keyword evidence="1" id="KW-0812">Transmembrane</keyword>
<organism evidence="2 3">
    <name type="scientific">Iris pallida</name>
    <name type="common">Sweet iris</name>
    <dbReference type="NCBI Taxonomy" id="29817"/>
    <lineage>
        <taxon>Eukaryota</taxon>
        <taxon>Viridiplantae</taxon>
        <taxon>Streptophyta</taxon>
        <taxon>Embryophyta</taxon>
        <taxon>Tracheophyta</taxon>
        <taxon>Spermatophyta</taxon>
        <taxon>Magnoliopsida</taxon>
        <taxon>Liliopsida</taxon>
        <taxon>Asparagales</taxon>
        <taxon>Iridaceae</taxon>
        <taxon>Iridoideae</taxon>
        <taxon>Irideae</taxon>
        <taxon>Iris</taxon>
    </lineage>
</organism>
<reference evidence="2" key="1">
    <citation type="journal article" date="2023" name="GigaByte">
        <title>Genome assembly of the bearded iris, Iris pallida Lam.</title>
        <authorList>
            <person name="Bruccoleri R.E."/>
            <person name="Oakeley E.J."/>
            <person name="Faust A.M.E."/>
            <person name="Altorfer M."/>
            <person name="Dessus-Babus S."/>
            <person name="Burckhardt D."/>
            <person name="Oertli M."/>
            <person name="Naumann U."/>
            <person name="Petersen F."/>
            <person name="Wong J."/>
        </authorList>
    </citation>
    <scope>NUCLEOTIDE SEQUENCE</scope>
    <source>
        <strain evidence="2">GSM-AAB239-AS_SAM_17_03QT</strain>
    </source>
</reference>
<keyword evidence="1" id="KW-0472">Membrane</keyword>
<evidence type="ECO:0000313" key="2">
    <source>
        <dbReference type="EMBL" id="KAJ6841483.1"/>
    </source>
</evidence>
<evidence type="ECO:0000256" key="1">
    <source>
        <dbReference type="SAM" id="Phobius"/>
    </source>
</evidence>
<dbReference type="Proteomes" id="UP001140949">
    <property type="component" value="Unassembled WGS sequence"/>
</dbReference>
<feature type="transmembrane region" description="Helical" evidence="1">
    <location>
        <begin position="7"/>
        <end position="24"/>
    </location>
</feature>
<evidence type="ECO:0000313" key="3">
    <source>
        <dbReference type="Proteomes" id="UP001140949"/>
    </source>
</evidence>
<comment type="caution">
    <text evidence="2">The sequence shown here is derived from an EMBL/GenBank/DDBJ whole genome shotgun (WGS) entry which is preliminary data.</text>
</comment>
<gene>
    <name evidence="2" type="ORF">M6B38_306350</name>
</gene>
<sequence length="27" mass="3599">MYLRHLDFYLLYLFWISYFIYHYHALP</sequence>
<reference evidence="2" key="2">
    <citation type="submission" date="2023-04" db="EMBL/GenBank/DDBJ databases">
        <authorList>
            <person name="Bruccoleri R.E."/>
            <person name="Oakeley E.J."/>
            <person name="Faust A.-M."/>
            <person name="Dessus-Babus S."/>
            <person name="Altorfer M."/>
            <person name="Burckhardt D."/>
            <person name="Oertli M."/>
            <person name="Naumann U."/>
            <person name="Petersen F."/>
            <person name="Wong J."/>
        </authorList>
    </citation>
    <scope>NUCLEOTIDE SEQUENCE</scope>
    <source>
        <strain evidence="2">GSM-AAB239-AS_SAM_17_03QT</strain>
        <tissue evidence="2">Leaf</tissue>
    </source>
</reference>
<keyword evidence="1" id="KW-1133">Transmembrane helix</keyword>
<proteinExistence type="predicted"/>
<dbReference type="EMBL" id="JANAVB010008599">
    <property type="protein sequence ID" value="KAJ6841483.1"/>
    <property type="molecule type" value="Genomic_DNA"/>
</dbReference>
<keyword evidence="3" id="KW-1185">Reference proteome</keyword>
<protein>
    <submittedName>
        <fullName evidence="2">Uncharacterized protein</fullName>
    </submittedName>
</protein>
<accession>A0AAX6HL46</accession>